<organism evidence="2 3">
    <name type="scientific">Pedobacter helvus</name>
    <dbReference type="NCBI Taxonomy" id="2563444"/>
    <lineage>
        <taxon>Bacteria</taxon>
        <taxon>Pseudomonadati</taxon>
        <taxon>Bacteroidota</taxon>
        <taxon>Sphingobacteriia</taxon>
        <taxon>Sphingobacteriales</taxon>
        <taxon>Sphingobacteriaceae</taxon>
        <taxon>Pedobacter</taxon>
    </lineage>
</organism>
<feature type="transmembrane region" description="Helical" evidence="1">
    <location>
        <begin position="7"/>
        <end position="27"/>
    </location>
</feature>
<keyword evidence="1" id="KW-1133">Transmembrane helix</keyword>
<dbReference type="EMBL" id="SRMP02000003">
    <property type="protein sequence ID" value="MFN0290583.1"/>
    <property type="molecule type" value="Genomic_DNA"/>
</dbReference>
<feature type="transmembrane region" description="Helical" evidence="1">
    <location>
        <begin position="84"/>
        <end position="103"/>
    </location>
</feature>
<protein>
    <submittedName>
        <fullName evidence="2">Uncharacterized protein</fullName>
    </submittedName>
</protein>
<evidence type="ECO:0000313" key="3">
    <source>
        <dbReference type="Proteomes" id="UP001517367"/>
    </source>
</evidence>
<name>A0ABW9JHD1_9SPHI</name>
<keyword evidence="1" id="KW-0812">Transmembrane</keyword>
<keyword evidence="1" id="KW-0472">Membrane</keyword>
<comment type="caution">
    <text evidence="2">The sequence shown here is derived from an EMBL/GenBank/DDBJ whole genome shotgun (WGS) entry which is preliminary data.</text>
</comment>
<accession>A0ABW9JHD1</accession>
<keyword evidence="3" id="KW-1185">Reference proteome</keyword>
<sequence length="110" mass="12843">MMIEVMLIFIIYLATFYAIDIFMNFMFDTNLKSEYYDEMYAETIDSAEDELKSINGDYKISSKDEMITALINKNYSLSGYFKKILIDFLKITAVSVLTAMVYVKKDNNSR</sequence>
<dbReference type="Proteomes" id="UP001517367">
    <property type="component" value="Unassembled WGS sequence"/>
</dbReference>
<evidence type="ECO:0000256" key="1">
    <source>
        <dbReference type="SAM" id="Phobius"/>
    </source>
</evidence>
<proteinExistence type="predicted"/>
<evidence type="ECO:0000313" key="2">
    <source>
        <dbReference type="EMBL" id="MFN0290583.1"/>
    </source>
</evidence>
<gene>
    <name evidence="2" type="ORF">E5L68_004230</name>
</gene>
<reference evidence="2 3" key="1">
    <citation type="submission" date="2024-12" db="EMBL/GenBank/DDBJ databases">
        <authorList>
            <person name="Hu S."/>
        </authorList>
    </citation>
    <scope>NUCLEOTIDE SEQUENCE [LARGE SCALE GENOMIC DNA]</scope>
    <source>
        <strain evidence="2 3">P-25</strain>
    </source>
</reference>
<dbReference type="RefSeq" id="WP_171046986.1">
    <property type="nucleotide sequence ID" value="NZ_SRMP02000003.1"/>
</dbReference>